<reference evidence="1" key="1">
    <citation type="submission" date="2022-10" db="EMBL/GenBank/DDBJ databases">
        <title>Completed Genome Sequence of two octocoral isolated bacterium, Endozoicomonas euniceicola EF212T and Endozoicomonas gorgoniicola PS125T.</title>
        <authorList>
            <person name="Chiou Y.-J."/>
            <person name="Chen Y.-H."/>
        </authorList>
    </citation>
    <scope>NUCLEOTIDE SEQUENCE</scope>
    <source>
        <strain evidence="1">EF212</strain>
    </source>
</reference>
<name>A0ABY6H0B9_9GAMM</name>
<dbReference type="PANTHER" id="PTHR32385">
    <property type="entry name" value="MANNOSYL PHOSPHORYLINOSITOL CERAMIDE SYNTHASE"/>
    <property type="match status" value="1"/>
</dbReference>
<keyword evidence="2" id="KW-1185">Reference proteome</keyword>
<dbReference type="Gene3D" id="3.90.550.20">
    <property type="match status" value="1"/>
</dbReference>
<dbReference type="SUPFAM" id="SSF53448">
    <property type="entry name" value="Nucleotide-diphospho-sugar transferases"/>
    <property type="match status" value="1"/>
</dbReference>
<organism evidence="1 2">
    <name type="scientific">Endozoicomonas euniceicola</name>
    <dbReference type="NCBI Taxonomy" id="1234143"/>
    <lineage>
        <taxon>Bacteria</taxon>
        <taxon>Pseudomonadati</taxon>
        <taxon>Pseudomonadota</taxon>
        <taxon>Gammaproteobacteria</taxon>
        <taxon>Oceanospirillales</taxon>
        <taxon>Endozoicomonadaceae</taxon>
        <taxon>Endozoicomonas</taxon>
    </lineage>
</organism>
<dbReference type="Pfam" id="PF05704">
    <property type="entry name" value="Caps_synth"/>
    <property type="match status" value="1"/>
</dbReference>
<dbReference type="InterPro" id="IPR051706">
    <property type="entry name" value="Glycosyltransferase_domain"/>
</dbReference>
<protein>
    <submittedName>
        <fullName evidence="1">Capsular polysaccharide synthesis protein</fullName>
    </submittedName>
</protein>
<dbReference type="InterPro" id="IPR008441">
    <property type="entry name" value="AfumC-like_glycosyl_Trfase"/>
</dbReference>
<proteinExistence type="predicted"/>
<dbReference type="PANTHER" id="PTHR32385:SF15">
    <property type="entry name" value="INOSITOL PHOSPHOCERAMIDE MANNOSYLTRANSFERASE 1"/>
    <property type="match status" value="1"/>
</dbReference>
<accession>A0ABY6H0B9</accession>
<sequence length="226" mass="25756">MNKRNVFAIWISPEANDNLPEDIQTNIKAWKKYHPDYSFDVYSLDDCFSIIGNNIFGFPIKEMVETCRFIAMKSDVLRLALIYKIGGVYTDLKNKPVTSFLESLEQNKVYLCEHHPTENKPDPQGCFYNSFISSPPNSPLIKDIIVEVLTNIKNRQETGGVSGVSGSSAILRVLSRAKSNDKVYDFEGLSYREVWGKKMIRTAASYNATGHWSTLQKKESLYLHQL</sequence>
<gene>
    <name evidence="1" type="ORF">NX720_11570</name>
</gene>
<dbReference type="EMBL" id="CP103300">
    <property type="protein sequence ID" value="UYM18503.1"/>
    <property type="molecule type" value="Genomic_DNA"/>
</dbReference>
<dbReference type="InterPro" id="IPR029044">
    <property type="entry name" value="Nucleotide-diphossugar_trans"/>
</dbReference>
<evidence type="ECO:0000313" key="1">
    <source>
        <dbReference type="EMBL" id="UYM18503.1"/>
    </source>
</evidence>
<dbReference type="RefSeq" id="WP_262601264.1">
    <property type="nucleotide sequence ID" value="NZ_CP103300.1"/>
</dbReference>
<dbReference type="Proteomes" id="UP001163255">
    <property type="component" value="Chromosome"/>
</dbReference>
<evidence type="ECO:0000313" key="2">
    <source>
        <dbReference type="Proteomes" id="UP001163255"/>
    </source>
</evidence>